<sequence>MLFFASKIVLLCKNGEISLIVVSAEKKPKETIFYICFYIAFCGKFTTVNWSFSFPFKEYSCPSNSHYELCGTSCPAACPSLSFPFLCTQPCQEGCQCNDGLLLSGDSCVPPTGCGCLHEGRYRQGGESFWYGEGCQSLCICNGTTGFVRCSTSSCSEQETCRIVEGEYGCHPRPHATCSASGDPHYTSFDGRTFDFQGTCRYVLTTVCNRTRGLPYFQVIARNEAWQGLPVSITVEVYVNVSGHMIDSQTRNLPVLLDSGRVSIYSSGQNTFITTDFGLIVSYDGSWVVRVTVPANYSGATCGLCGNFNGQRGDDFRKRSENDTLCSDGCGDSCSSCQNPVEPRAQCQILRDSQGPLSFCHATVDPQAYFDDCVFDLCISENRHDVLCRSIQTYVSACQTANVVIYPWRQNTTCSEYFKYNRHLNSTETCQSSSATMSLSRCQLFEAGFPANVLHLSDPSCRGTVENGRLVFHFDNDDHICGTNLTVLNNSKRCRGIDLILFFCILLCYALTSLFFFFKHSIVSKILPDGQGMYQVRMIPYEDAAFSHPYNGTVDIVMDQKIYVEVNVQGVDSRQISTVIDSCWATPVNDRNYAVRWDLIINKCPNPNDISMEVLQNGVSTTARFSLKMFAFRRENSRVYLHCAIHLCLLRDNNCAVVSVLTL</sequence>
<proteinExistence type="predicted"/>
<reference evidence="8" key="3">
    <citation type="submission" date="2025-09" db="UniProtKB">
        <authorList>
            <consortium name="Ensembl"/>
        </authorList>
    </citation>
    <scope>IDENTIFICATION</scope>
</reference>
<keyword evidence="3 5" id="KW-0472">Membrane</keyword>
<dbReference type="InterPro" id="IPR014853">
    <property type="entry name" value="VWF/SSPO/ZAN-like_Cys-rich_dom"/>
</dbReference>
<dbReference type="InterPro" id="IPR036084">
    <property type="entry name" value="Ser_inhib-like_sf"/>
</dbReference>
<evidence type="ECO:0000256" key="2">
    <source>
        <dbReference type="ARBA" id="ARBA00022729"/>
    </source>
</evidence>
<dbReference type="PROSITE" id="PS51233">
    <property type="entry name" value="VWFD"/>
    <property type="match status" value="1"/>
</dbReference>
<dbReference type="Pfam" id="PF01826">
    <property type="entry name" value="TIL"/>
    <property type="match status" value="1"/>
</dbReference>
<keyword evidence="5" id="KW-0812">Transmembrane</keyword>
<evidence type="ECO:0000259" key="6">
    <source>
        <dbReference type="PROSITE" id="PS51034"/>
    </source>
</evidence>
<evidence type="ECO:0000313" key="9">
    <source>
        <dbReference type="Proteomes" id="UP001501920"/>
    </source>
</evidence>
<evidence type="ECO:0008006" key="10">
    <source>
        <dbReference type="Google" id="ProtNLM"/>
    </source>
</evidence>
<dbReference type="AlphaFoldDB" id="A0AAR2JUD2"/>
<dbReference type="InterPro" id="IPR001507">
    <property type="entry name" value="ZP_dom"/>
</dbReference>
<dbReference type="SMART" id="SM00832">
    <property type="entry name" value="C8"/>
    <property type="match status" value="1"/>
</dbReference>
<dbReference type="InterPro" id="IPR055355">
    <property type="entry name" value="ZP-C"/>
</dbReference>
<protein>
    <recommendedName>
        <fullName evidence="10">ZP domain-containing protein</fullName>
    </recommendedName>
</protein>
<evidence type="ECO:0000259" key="7">
    <source>
        <dbReference type="PROSITE" id="PS51233"/>
    </source>
</evidence>
<name>A0AAR2JUD2_PYGNA</name>
<keyword evidence="5" id="KW-1133">Transmembrane helix</keyword>
<dbReference type="Gene3D" id="2.60.40.4100">
    <property type="entry name" value="Zona pellucida, ZP-C domain"/>
    <property type="match status" value="1"/>
</dbReference>
<dbReference type="InterPro" id="IPR042235">
    <property type="entry name" value="ZP-C_dom"/>
</dbReference>
<organism evidence="8 9">
    <name type="scientific">Pygocentrus nattereri</name>
    <name type="common">Red-bellied piranha</name>
    <dbReference type="NCBI Taxonomy" id="42514"/>
    <lineage>
        <taxon>Eukaryota</taxon>
        <taxon>Metazoa</taxon>
        <taxon>Chordata</taxon>
        <taxon>Craniata</taxon>
        <taxon>Vertebrata</taxon>
        <taxon>Euteleostomi</taxon>
        <taxon>Actinopterygii</taxon>
        <taxon>Neopterygii</taxon>
        <taxon>Teleostei</taxon>
        <taxon>Ostariophysi</taxon>
        <taxon>Characiformes</taxon>
        <taxon>Characoidei</taxon>
        <taxon>Pygocentrus</taxon>
    </lineage>
</organism>
<comment type="subcellular location">
    <subcellularLocation>
        <location evidence="1">Membrane</location>
    </subcellularLocation>
</comment>
<feature type="domain" description="ZP" evidence="6">
    <location>
        <begin position="429"/>
        <end position="662"/>
    </location>
</feature>
<reference evidence="8 9" key="1">
    <citation type="submission" date="2020-10" db="EMBL/GenBank/DDBJ databases">
        <title>Pygocentrus nattereri (red-bellied piranha) genome, fPygNat1, primary haplotype.</title>
        <authorList>
            <person name="Myers G."/>
            <person name="Meyer A."/>
            <person name="Karagic N."/>
            <person name="Pippel M."/>
            <person name="Winkler S."/>
            <person name="Tracey A."/>
            <person name="Wood J."/>
            <person name="Formenti G."/>
            <person name="Howe K."/>
            <person name="Fedrigo O."/>
            <person name="Jarvis E.D."/>
        </authorList>
    </citation>
    <scope>NUCLEOTIDE SEQUENCE [LARGE SCALE GENOMIC DNA]</scope>
</reference>
<dbReference type="Pfam" id="PF00100">
    <property type="entry name" value="Zona_pellucida"/>
    <property type="match status" value="1"/>
</dbReference>
<dbReference type="Pfam" id="PF08742">
    <property type="entry name" value="C8"/>
    <property type="match status" value="1"/>
</dbReference>
<reference evidence="8" key="2">
    <citation type="submission" date="2025-08" db="UniProtKB">
        <authorList>
            <consortium name="Ensembl"/>
        </authorList>
    </citation>
    <scope>IDENTIFICATION</scope>
</reference>
<dbReference type="InterPro" id="IPR002919">
    <property type="entry name" value="TIL_dom"/>
</dbReference>
<dbReference type="SUPFAM" id="SSF57567">
    <property type="entry name" value="Serine protease inhibitors"/>
    <property type="match status" value="1"/>
</dbReference>
<dbReference type="Gene3D" id="2.10.25.10">
    <property type="entry name" value="Laminin"/>
    <property type="match status" value="1"/>
</dbReference>
<feature type="transmembrane region" description="Helical" evidence="5">
    <location>
        <begin position="499"/>
        <end position="518"/>
    </location>
</feature>
<keyword evidence="2" id="KW-0732">Signal</keyword>
<evidence type="ECO:0000313" key="8">
    <source>
        <dbReference type="Ensembl" id="ENSPNAP00000055605.1"/>
    </source>
</evidence>
<dbReference type="CDD" id="cd19941">
    <property type="entry name" value="TIL"/>
    <property type="match status" value="1"/>
</dbReference>
<accession>A0AAR2JUD2</accession>
<dbReference type="InterPro" id="IPR052749">
    <property type="entry name" value="Alpha-tectorin"/>
</dbReference>
<dbReference type="SMART" id="SM00241">
    <property type="entry name" value="ZP"/>
    <property type="match status" value="1"/>
</dbReference>
<dbReference type="GO" id="GO:0016020">
    <property type="term" value="C:membrane"/>
    <property type="evidence" value="ECO:0007669"/>
    <property type="project" value="UniProtKB-SubCell"/>
</dbReference>
<dbReference type="PANTHER" id="PTHR46160">
    <property type="entry name" value="ALPHA-TECTORIN-RELATED"/>
    <property type="match status" value="1"/>
</dbReference>
<dbReference type="PANTHER" id="PTHR46160:SF9">
    <property type="entry name" value="PROTEIN PRY2-RELATED"/>
    <property type="match status" value="1"/>
</dbReference>
<evidence type="ECO:0000256" key="5">
    <source>
        <dbReference type="SAM" id="Phobius"/>
    </source>
</evidence>
<keyword evidence="4" id="KW-1015">Disulfide bond</keyword>
<keyword evidence="9" id="KW-1185">Reference proteome</keyword>
<dbReference type="SMART" id="SM00216">
    <property type="entry name" value="VWD"/>
    <property type="match status" value="1"/>
</dbReference>
<dbReference type="GeneTree" id="ENSGT00950000183155"/>
<dbReference type="InterPro" id="IPR001846">
    <property type="entry name" value="VWF_type-D"/>
</dbReference>
<dbReference type="Pfam" id="PF00094">
    <property type="entry name" value="VWD"/>
    <property type="match status" value="1"/>
</dbReference>
<evidence type="ECO:0000256" key="1">
    <source>
        <dbReference type="ARBA" id="ARBA00004370"/>
    </source>
</evidence>
<dbReference type="PROSITE" id="PS51034">
    <property type="entry name" value="ZP_2"/>
    <property type="match status" value="1"/>
</dbReference>
<evidence type="ECO:0000256" key="3">
    <source>
        <dbReference type="ARBA" id="ARBA00023136"/>
    </source>
</evidence>
<dbReference type="Ensembl" id="ENSPNAT00000070540.1">
    <property type="protein sequence ID" value="ENSPNAP00000055605.1"/>
    <property type="gene ID" value="ENSPNAG00000036132.1"/>
</dbReference>
<feature type="domain" description="VWFD" evidence="7">
    <location>
        <begin position="176"/>
        <end position="348"/>
    </location>
</feature>
<dbReference type="FunFam" id="2.10.25.10:FF:000055">
    <property type="entry name" value="alpha-tectorin isoform X1"/>
    <property type="match status" value="1"/>
</dbReference>
<dbReference type="Proteomes" id="UP001501920">
    <property type="component" value="Chromosome 1"/>
</dbReference>
<evidence type="ECO:0000256" key="4">
    <source>
        <dbReference type="ARBA" id="ARBA00023157"/>
    </source>
</evidence>